<dbReference type="InterPro" id="IPR018056">
    <property type="entry name" value="Kringle_CS"/>
</dbReference>
<sequence>MSRWIFFGFFEMFTYTSDNHSSDDNASANDIYNCHHNFCRNPTGDESGPWCYVKSDDDKFVEWEECNVDQVQYCKDPAAYVERDDVKPEETTTMAMASKIYSPTLK</sequence>
<evidence type="ECO:0000256" key="3">
    <source>
        <dbReference type="PROSITE-ProRule" id="PRU00121"/>
    </source>
</evidence>
<dbReference type="InterPro" id="IPR000001">
    <property type="entry name" value="Kringle"/>
</dbReference>
<dbReference type="PROSITE" id="PS50070">
    <property type="entry name" value="KRINGLE_2"/>
    <property type="match status" value="1"/>
</dbReference>
<feature type="domain" description="Kringle" evidence="4">
    <location>
        <begin position="1"/>
        <end position="74"/>
    </location>
</feature>
<name>A0ABN7SEI0_OIKDI</name>
<protein>
    <submittedName>
        <fullName evidence="5">Oidioi.mRNA.OKI2018_I69.XSR.g15956.t1.cds</fullName>
    </submittedName>
</protein>
<dbReference type="Gene3D" id="2.40.20.10">
    <property type="entry name" value="Plasminogen Kringle 4"/>
    <property type="match status" value="1"/>
</dbReference>
<proteinExistence type="predicted"/>
<keyword evidence="2" id="KW-1015">Disulfide bond</keyword>
<keyword evidence="6" id="KW-1185">Reference proteome</keyword>
<evidence type="ECO:0000256" key="1">
    <source>
        <dbReference type="ARBA" id="ARBA00022572"/>
    </source>
</evidence>
<reference evidence="5 6" key="1">
    <citation type="submission" date="2021-04" db="EMBL/GenBank/DDBJ databases">
        <authorList>
            <person name="Bliznina A."/>
        </authorList>
    </citation>
    <scope>NUCLEOTIDE SEQUENCE [LARGE SCALE GENOMIC DNA]</scope>
</reference>
<organism evidence="5 6">
    <name type="scientific">Oikopleura dioica</name>
    <name type="common">Tunicate</name>
    <dbReference type="NCBI Taxonomy" id="34765"/>
    <lineage>
        <taxon>Eukaryota</taxon>
        <taxon>Metazoa</taxon>
        <taxon>Chordata</taxon>
        <taxon>Tunicata</taxon>
        <taxon>Appendicularia</taxon>
        <taxon>Copelata</taxon>
        <taxon>Oikopleuridae</taxon>
        <taxon>Oikopleura</taxon>
    </lineage>
</organism>
<dbReference type="SUPFAM" id="SSF57440">
    <property type="entry name" value="Kringle-like"/>
    <property type="match status" value="1"/>
</dbReference>
<dbReference type="InterPro" id="IPR013806">
    <property type="entry name" value="Kringle-like"/>
</dbReference>
<evidence type="ECO:0000256" key="2">
    <source>
        <dbReference type="ARBA" id="ARBA00023157"/>
    </source>
</evidence>
<dbReference type="Pfam" id="PF00051">
    <property type="entry name" value="Kringle"/>
    <property type="match status" value="1"/>
</dbReference>
<keyword evidence="1 3" id="KW-0420">Kringle</keyword>
<dbReference type="Proteomes" id="UP001158576">
    <property type="component" value="Chromosome XSR"/>
</dbReference>
<comment type="caution">
    <text evidence="3">Lacks conserved residue(s) required for the propagation of feature annotation.</text>
</comment>
<evidence type="ECO:0000313" key="6">
    <source>
        <dbReference type="Proteomes" id="UP001158576"/>
    </source>
</evidence>
<dbReference type="EMBL" id="OU015569">
    <property type="protein sequence ID" value="CAG5098765.1"/>
    <property type="molecule type" value="Genomic_DNA"/>
</dbReference>
<dbReference type="InterPro" id="IPR038178">
    <property type="entry name" value="Kringle_sf"/>
</dbReference>
<evidence type="ECO:0000259" key="4">
    <source>
        <dbReference type="PROSITE" id="PS50070"/>
    </source>
</evidence>
<dbReference type="PROSITE" id="PS00021">
    <property type="entry name" value="KRINGLE_1"/>
    <property type="match status" value="1"/>
</dbReference>
<evidence type="ECO:0000313" key="5">
    <source>
        <dbReference type="EMBL" id="CAG5098765.1"/>
    </source>
</evidence>
<accession>A0ABN7SEI0</accession>
<gene>
    <name evidence="5" type="ORF">OKIOD_LOCUS7514</name>
</gene>